<protein>
    <submittedName>
        <fullName evidence="1">Methyltransferase</fullName>
    </submittedName>
</protein>
<dbReference type="GO" id="GO:0008168">
    <property type="term" value="F:methyltransferase activity"/>
    <property type="evidence" value="ECO:0007669"/>
    <property type="project" value="UniProtKB-KW"/>
</dbReference>
<sequence length="379" mass="43755">MKKIIKMIERNKSVITGKEGLEPLFSLMNFPVFFGCVDSGADDDLHADMEWSIDKESGVIQLIKLIPLDVLYQEQHVDGIGKTWHNYYNDFADYVISRNPVNVLEIGGGAGVLAETVTKKIENIHWTIIEPNPLHKGDEKIDVISGFFNEGFSSDKKIDAVVFSQVLEHAYEPDKFIKHISSFLNIGGKLIFAYPNLELWLKNKFTNALNFEHTMFVTEHLVAYLLEKNNFFISDKTYYKDHSIFYTAERIDKPRQNISLDNKYDDYKKIFLDFVNYHKDLIADLNEKIEYVKSPVYLFGAHIFATFLFEFGLNKSKIVALIDNSELKQGRRLYGTKFIIETPEILRDIKSPNVILKAGIYNDEISKQLKDINPTVNIW</sequence>
<dbReference type="Gene3D" id="3.40.50.720">
    <property type="entry name" value="NAD(P)-binding Rossmann-like Domain"/>
    <property type="match status" value="1"/>
</dbReference>
<dbReference type="SUPFAM" id="SSF53335">
    <property type="entry name" value="S-adenosyl-L-methionine-dependent methyltransferases"/>
    <property type="match status" value="1"/>
</dbReference>
<dbReference type="Gene3D" id="3.40.50.150">
    <property type="entry name" value="Vaccinia Virus protein VP39"/>
    <property type="match status" value="1"/>
</dbReference>
<accession>A0A2M7Z772</accession>
<dbReference type="AlphaFoldDB" id="A0A2M7Z772"/>
<proteinExistence type="predicted"/>
<dbReference type="EMBL" id="PFVJ01000032">
    <property type="protein sequence ID" value="PJA89961.1"/>
    <property type="molecule type" value="Genomic_DNA"/>
</dbReference>
<dbReference type="InterPro" id="IPR029063">
    <property type="entry name" value="SAM-dependent_MTases_sf"/>
</dbReference>
<gene>
    <name evidence="1" type="ORF">CO137_01430</name>
</gene>
<evidence type="ECO:0000313" key="2">
    <source>
        <dbReference type="Proteomes" id="UP000230843"/>
    </source>
</evidence>
<keyword evidence="1" id="KW-0808">Transferase</keyword>
<dbReference type="CDD" id="cd02440">
    <property type="entry name" value="AdoMet_MTases"/>
    <property type="match status" value="1"/>
</dbReference>
<evidence type="ECO:0000313" key="1">
    <source>
        <dbReference type="EMBL" id="PJA89961.1"/>
    </source>
</evidence>
<dbReference type="GO" id="GO:0032259">
    <property type="term" value="P:methylation"/>
    <property type="evidence" value="ECO:0007669"/>
    <property type="project" value="UniProtKB-KW"/>
</dbReference>
<comment type="caution">
    <text evidence="1">The sequence shown here is derived from an EMBL/GenBank/DDBJ whole genome shotgun (WGS) entry which is preliminary data.</text>
</comment>
<reference evidence="2" key="1">
    <citation type="submission" date="2017-09" db="EMBL/GenBank/DDBJ databases">
        <title>Depth-based differentiation of microbial function through sediment-hosted aquifers and enrichment of novel symbionts in the deep terrestrial subsurface.</title>
        <authorList>
            <person name="Probst A.J."/>
            <person name="Ladd B."/>
            <person name="Jarett J.K."/>
            <person name="Geller-Mcgrath D.E."/>
            <person name="Sieber C.M.K."/>
            <person name="Emerson J.B."/>
            <person name="Anantharaman K."/>
            <person name="Thomas B.C."/>
            <person name="Malmstrom R."/>
            <person name="Stieglmeier M."/>
            <person name="Klingl A."/>
            <person name="Woyke T."/>
            <person name="Ryan C.M."/>
            <person name="Banfield J.F."/>
        </authorList>
    </citation>
    <scope>NUCLEOTIDE SEQUENCE [LARGE SCALE GENOMIC DNA]</scope>
</reference>
<keyword evidence="1" id="KW-0489">Methyltransferase</keyword>
<dbReference type="Proteomes" id="UP000230843">
    <property type="component" value="Unassembled WGS sequence"/>
</dbReference>
<organism evidence="1 2">
    <name type="scientific">Candidatus Magasanikbacteria bacterium CG_4_9_14_3_um_filter_32_9</name>
    <dbReference type="NCBI Taxonomy" id="1974644"/>
    <lineage>
        <taxon>Bacteria</taxon>
        <taxon>Candidatus Magasanikiibacteriota</taxon>
    </lineage>
</organism>
<name>A0A2M7Z772_9BACT</name>
<dbReference type="Pfam" id="PF13489">
    <property type="entry name" value="Methyltransf_23"/>
    <property type="match status" value="1"/>
</dbReference>